<name>A0A7F5QWD1_AGRPL</name>
<feature type="transmembrane region" description="Helical" evidence="1">
    <location>
        <begin position="118"/>
        <end position="138"/>
    </location>
</feature>
<dbReference type="GeneID" id="108739198"/>
<proteinExistence type="predicted"/>
<dbReference type="PANTHER" id="PTHR36694:SF10">
    <property type="entry name" value="MARVEL DOMAIN-CONTAINING PROTEIN"/>
    <property type="match status" value="1"/>
</dbReference>
<sequence length="196" mass="21981">MLVSCYSVVQFRCHVRAMKSSLLYPYESLVFRRSCCCRLLNPKQTALTAAIYTLSVSILVVLIYSWRIGVNAKKYTLLEDVYYGVQVAYLTIISTQLFTIALSIILIIGIIKENISLVIPWIVGLITFIALEAVAMVYSNVLRDHVNREFDGLCKAEVAFFISRTVANVAALSAVMRFSNLLRAGVSWKGPENIEL</sequence>
<feature type="transmembrane region" description="Helical" evidence="1">
    <location>
        <begin position="47"/>
        <end position="67"/>
    </location>
</feature>
<protein>
    <submittedName>
        <fullName evidence="3">Uncharacterized protein LOC108739198 isoform X2</fullName>
    </submittedName>
</protein>
<gene>
    <name evidence="3" type="primary">LOC108739198</name>
</gene>
<reference evidence="3" key="1">
    <citation type="submission" date="2025-08" db="UniProtKB">
        <authorList>
            <consortium name="RefSeq"/>
        </authorList>
    </citation>
    <scope>IDENTIFICATION</scope>
    <source>
        <tissue evidence="3">Entire body</tissue>
    </source>
</reference>
<keyword evidence="1" id="KW-1133">Transmembrane helix</keyword>
<dbReference type="PANTHER" id="PTHR36694">
    <property type="entry name" value="PASIFLORA 1, ISOFORM A-RELATED"/>
    <property type="match status" value="1"/>
</dbReference>
<keyword evidence="1" id="KW-0812">Transmembrane</keyword>
<dbReference type="OrthoDB" id="8250698at2759"/>
<dbReference type="Proteomes" id="UP000192223">
    <property type="component" value="Unplaced"/>
</dbReference>
<feature type="transmembrane region" description="Helical" evidence="1">
    <location>
        <begin position="87"/>
        <end position="111"/>
    </location>
</feature>
<keyword evidence="1" id="KW-0472">Membrane</keyword>
<dbReference type="AlphaFoldDB" id="A0A7F5QWD1"/>
<organism evidence="2 3">
    <name type="scientific">Agrilus planipennis</name>
    <name type="common">Emerald ash borer</name>
    <name type="synonym">Agrilus marcopoli</name>
    <dbReference type="NCBI Taxonomy" id="224129"/>
    <lineage>
        <taxon>Eukaryota</taxon>
        <taxon>Metazoa</taxon>
        <taxon>Ecdysozoa</taxon>
        <taxon>Arthropoda</taxon>
        <taxon>Hexapoda</taxon>
        <taxon>Insecta</taxon>
        <taxon>Pterygota</taxon>
        <taxon>Neoptera</taxon>
        <taxon>Endopterygota</taxon>
        <taxon>Coleoptera</taxon>
        <taxon>Polyphaga</taxon>
        <taxon>Elateriformia</taxon>
        <taxon>Buprestoidea</taxon>
        <taxon>Buprestidae</taxon>
        <taxon>Agrilinae</taxon>
        <taxon>Agrilus</taxon>
    </lineage>
</organism>
<feature type="transmembrane region" description="Helical" evidence="1">
    <location>
        <begin position="158"/>
        <end position="179"/>
    </location>
</feature>
<accession>A0A7F5QWD1</accession>
<evidence type="ECO:0000313" key="3">
    <source>
        <dbReference type="RefSeq" id="XP_025829426.1"/>
    </source>
</evidence>
<keyword evidence="2" id="KW-1185">Reference proteome</keyword>
<evidence type="ECO:0000313" key="2">
    <source>
        <dbReference type="Proteomes" id="UP000192223"/>
    </source>
</evidence>
<dbReference type="RefSeq" id="XP_025829426.1">
    <property type="nucleotide sequence ID" value="XM_025973641.1"/>
</dbReference>
<evidence type="ECO:0000256" key="1">
    <source>
        <dbReference type="SAM" id="Phobius"/>
    </source>
</evidence>